<name>A0A133KF95_HEYCO</name>
<dbReference type="InterPro" id="IPR043831">
    <property type="entry name" value="DUF5808"/>
</dbReference>
<dbReference type="Pfam" id="PF19124">
    <property type="entry name" value="DUF5808"/>
    <property type="match status" value="1"/>
</dbReference>
<dbReference type="GO" id="GO:0009636">
    <property type="term" value="P:response to toxic substance"/>
    <property type="evidence" value="ECO:0007669"/>
    <property type="project" value="TreeGrafter"/>
</dbReference>
<organism evidence="4 5">
    <name type="scientific">Heyndrickxia coagulans</name>
    <name type="common">Weizmannia coagulans</name>
    <dbReference type="NCBI Taxonomy" id="1398"/>
    <lineage>
        <taxon>Bacteria</taxon>
        <taxon>Bacillati</taxon>
        <taxon>Bacillota</taxon>
        <taxon>Bacilli</taxon>
        <taxon>Bacillales</taxon>
        <taxon>Bacillaceae</taxon>
        <taxon>Heyndrickxia</taxon>
    </lineage>
</organism>
<evidence type="ECO:0000256" key="1">
    <source>
        <dbReference type="SAM" id="Phobius"/>
    </source>
</evidence>
<feature type="transmembrane region" description="Helical" evidence="1">
    <location>
        <begin position="337"/>
        <end position="360"/>
    </location>
</feature>
<accession>A0A133KF95</accession>
<dbReference type="InterPro" id="IPR012867">
    <property type="entry name" value="DUF1648"/>
</dbReference>
<dbReference type="RefSeq" id="WP_061087125.1">
    <property type="nucleotide sequence ID" value="NZ_CP058594.1"/>
</dbReference>
<feature type="transmembrane region" description="Helical" evidence="1">
    <location>
        <begin position="232"/>
        <end position="254"/>
    </location>
</feature>
<evidence type="ECO:0008006" key="6">
    <source>
        <dbReference type="Google" id="ProtNLM"/>
    </source>
</evidence>
<dbReference type="AlphaFoldDB" id="A0A133KF95"/>
<dbReference type="EMBL" id="LRPN01000148">
    <property type="protein sequence ID" value="KWZ78221.1"/>
    <property type="molecule type" value="Genomic_DNA"/>
</dbReference>
<feature type="transmembrane region" description="Helical" evidence="1">
    <location>
        <begin position="51"/>
        <end position="70"/>
    </location>
</feature>
<dbReference type="PATRIC" id="fig|1398.22.peg.3082"/>
<protein>
    <recommendedName>
        <fullName evidence="6">DUF1648 domain-containing protein</fullName>
    </recommendedName>
</protein>
<gene>
    <name evidence="4" type="ORF">HMPREF3213_03077</name>
</gene>
<dbReference type="Pfam" id="PF07853">
    <property type="entry name" value="DUF1648"/>
    <property type="match status" value="1"/>
</dbReference>
<reference evidence="5" key="1">
    <citation type="submission" date="2016-01" db="EMBL/GenBank/DDBJ databases">
        <authorList>
            <person name="Mitreva M."/>
            <person name="Pepin K.H."/>
            <person name="Mihindukulasuriya K.A."/>
            <person name="Fulton R."/>
            <person name="Fronick C."/>
            <person name="O'Laughlin M."/>
            <person name="Miner T."/>
            <person name="Herter B."/>
            <person name="Rosa B.A."/>
            <person name="Cordes M."/>
            <person name="Tomlinson C."/>
            <person name="Wollam A."/>
            <person name="Palsikar V.B."/>
            <person name="Mardis E.R."/>
            <person name="Wilson R.K."/>
        </authorList>
    </citation>
    <scope>NUCLEOTIDE SEQUENCE [LARGE SCALE GENOMIC DNA]</scope>
    <source>
        <strain evidence="5">GED7749B</strain>
    </source>
</reference>
<keyword evidence="1" id="KW-1133">Transmembrane helix</keyword>
<feature type="transmembrane region" description="Helical" evidence="1">
    <location>
        <begin position="260"/>
        <end position="282"/>
    </location>
</feature>
<feature type="domain" description="DUF5808" evidence="3">
    <location>
        <begin position="318"/>
        <end position="343"/>
    </location>
</feature>
<keyword evidence="1" id="KW-0472">Membrane</keyword>
<evidence type="ECO:0000313" key="5">
    <source>
        <dbReference type="Proteomes" id="UP000070376"/>
    </source>
</evidence>
<feature type="transmembrane region" description="Helical" evidence="1">
    <location>
        <begin position="6"/>
        <end position="24"/>
    </location>
</feature>
<dbReference type="PANTHER" id="PTHR37810">
    <property type="entry name" value="IMMUNITY PROTEIN SDPI"/>
    <property type="match status" value="1"/>
</dbReference>
<dbReference type="InterPro" id="IPR014574">
    <property type="entry name" value="UCP032908"/>
</dbReference>
<comment type="caution">
    <text evidence="4">The sequence shown here is derived from an EMBL/GenBank/DDBJ whole genome shotgun (WGS) entry which is preliminary data.</text>
</comment>
<keyword evidence="1" id="KW-0812">Transmembrane</keyword>
<evidence type="ECO:0000259" key="2">
    <source>
        <dbReference type="Pfam" id="PF07853"/>
    </source>
</evidence>
<proteinExistence type="predicted"/>
<evidence type="ECO:0000259" key="3">
    <source>
        <dbReference type="Pfam" id="PF19124"/>
    </source>
</evidence>
<feature type="transmembrane region" description="Helical" evidence="1">
    <location>
        <begin position="135"/>
        <end position="158"/>
    </location>
</feature>
<feature type="transmembrane region" description="Helical" evidence="1">
    <location>
        <begin position="76"/>
        <end position="98"/>
    </location>
</feature>
<dbReference type="Proteomes" id="UP000070376">
    <property type="component" value="Unassembled WGS sequence"/>
</dbReference>
<sequence length="361" mass="40876">METIMVLIFFGLVAVMMAVTPYITRKTESFGVTIPEAAYLDPELKKLRKQYAAVIIVFSILLAAALFIAVSTSQLLQTGFALAVLVDIAGNFLIYLYFHRKMKAIKKTRNWATGKKQAIIVDPKFRSQKLIFSNAWFLIHASVTAATFLMTWLCYGRIPDRIAMHYDFNGTPTDWVEKSYRTVFELPTVQLFLLILFIWLNTMIARSKQQLNAERPEASLEQNVRFRRRWSAFMIITGLLMILLFFAIQLSFIVPVPIAWLSYGGMGAVLLIVAGAVLLSVITGQGGSRIRVGNGAVQGRFQYDDDAYWKLGVFYFNRNDPSLWVEKRFGSGWTLNFAHPAGWIILGLIILIPLLLGVFFS</sequence>
<feature type="transmembrane region" description="Helical" evidence="1">
    <location>
        <begin position="178"/>
        <end position="200"/>
    </location>
</feature>
<dbReference type="PIRSF" id="PIRSF032908">
    <property type="entry name" value="UCP032908"/>
    <property type="match status" value="1"/>
</dbReference>
<feature type="domain" description="DUF1648" evidence="2">
    <location>
        <begin position="144"/>
        <end position="190"/>
    </location>
</feature>
<evidence type="ECO:0000313" key="4">
    <source>
        <dbReference type="EMBL" id="KWZ78221.1"/>
    </source>
</evidence>
<dbReference type="PANTHER" id="PTHR37810:SF9">
    <property type="entry name" value="MEMBRANE PROTEIN"/>
    <property type="match status" value="1"/>
</dbReference>